<dbReference type="AlphaFoldDB" id="A0A4R3K0N4"/>
<dbReference type="GO" id="GO:0005886">
    <property type="term" value="C:plasma membrane"/>
    <property type="evidence" value="ECO:0007669"/>
    <property type="project" value="UniProtKB-SubCell"/>
</dbReference>
<feature type="transmembrane region" description="Helical" evidence="5">
    <location>
        <begin position="35"/>
        <end position="66"/>
    </location>
</feature>
<dbReference type="Proteomes" id="UP000295135">
    <property type="component" value="Unassembled WGS sequence"/>
</dbReference>
<dbReference type="Pfam" id="PF01925">
    <property type="entry name" value="TauE"/>
    <property type="match status" value="1"/>
</dbReference>
<comment type="subcellular location">
    <subcellularLocation>
        <location evidence="5">Cell membrane</location>
        <topology evidence="5">Multi-pass membrane protein</topology>
    </subcellularLocation>
    <subcellularLocation>
        <location evidence="1">Membrane</location>
        <topology evidence="1">Multi-pass membrane protein</topology>
    </subcellularLocation>
</comment>
<sequence>MTDALPLDLLWLLIPLVLLVAGAYASVGLGGGTGYLAIMTLAGLPAAAMIPTALMLNLVVTGAAALRFGLAGRIKWPLFLPFLLPAMPAAFLGGLITADKQIFFALLACVLALAAIAMLIKAPQAQEREGLPERHWLYLIGIPAGLVVGVISGFLGVGGGVFLGPIVLFLGWAGPKQVAAMNSTLILILSAIALAAHGLKGAIEPMLMLPLAAAALVGGLIGASLAERKLSSQALQRMFAVIILVAAAKAAYDALAG</sequence>
<gene>
    <name evidence="6" type="ORF">EDC61_10144</name>
</gene>
<dbReference type="PANTHER" id="PTHR43701">
    <property type="entry name" value="MEMBRANE TRANSPORTER PROTEIN MJ0441-RELATED"/>
    <property type="match status" value="1"/>
</dbReference>
<dbReference type="OrthoDB" id="560496at2"/>
<proteinExistence type="inferred from homology"/>
<accession>A0A4R3K0N4</accession>
<keyword evidence="3 5" id="KW-1133">Transmembrane helix</keyword>
<name>A0A4R3K0N4_9PROT</name>
<comment type="caution">
    <text evidence="6">The sequence shown here is derived from an EMBL/GenBank/DDBJ whole genome shotgun (WGS) entry which is preliminary data.</text>
</comment>
<dbReference type="InterPro" id="IPR051598">
    <property type="entry name" value="TSUP/Inactive_protease-like"/>
</dbReference>
<reference evidence="6 7" key="1">
    <citation type="submission" date="2019-03" db="EMBL/GenBank/DDBJ databases">
        <title>Genomic Encyclopedia of Type Strains, Phase IV (KMG-IV): sequencing the most valuable type-strain genomes for metagenomic binning, comparative biology and taxonomic classification.</title>
        <authorList>
            <person name="Goeker M."/>
        </authorList>
    </citation>
    <scope>NUCLEOTIDE SEQUENCE [LARGE SCALE GENOMIC DNA]</scope>
    <source>
        <strain evidence="6 7">DSM 103923</strain>
    </source>
</reference>
<evidence type="ECO:0000313" key="7">
    <source>
        <dbReference type="Proteomes" id="UP000295135"/>
    </source>
</evidence>
<dbReference type="RefSeq" id="WP_126459881.1">
    <property type="nucleotide sequence ID" value="NZ_AP018721.1"/>
</dbReference>
<keyword evidence="4 5" id="KW-0472">Membrane</keyword>
<keyword evidence="5" id="KW-1003">Cell membrane</keyword>
<feature type="transmembrane region" description="Helical" evidence="5">
    <location>
        <begin position="238"/>
        <end position="255"/>
    </location>
</feature>
<evidence type="ECO:0000256" key="2">
    <source>
        <dbReference type="ARBA" id="ARBA00022692"/>
    </source>
</evidence>
<dbReference type="InterPro" id="IPR002781">
    <property type="entry name" value="TM_pro_TauE-like"/>
</dbReference>
<evidence type="ECO:0000256" key="1">
    <source>
        <dbReference type="ARBA" id="ARBA00004141"/>
    </source>
</evidence>
<evidence type="ECO:0000256" key="3">
    <source>
        <dbReference type="ARBA" id="ARBA00022989"/>
    </source>
</evidence>
<dbReference type="EMBL" id="SLZY01000001">
    <property type="protein sequence ID" value="TCS73822.1"/>
    <property type="molecule type" value="Genomic_DNA"/>
</dbReference>
<dbReference type="PANTHER" id="PTHR43701:SF5">
    <property type="entry name" value="MEMBRANE TRANSPORTER PROTEIN-RELATED"/>
    <property type="match status" value="1"/>
</dbReference>
<feature type="transmembrane region" description="Helical" evidence="5">
    <location>
        <begin position="140"/>
        <end position="173"/>
    </location>
</feature>
<organism evidence="6 7">
    <name type="scientific">Sulfuritortus calidifontis</name>
    <dbReference type="NCBI Taxonomy" id="1914471"/>
    <lineage>
        <taxon>Bacteria</taxon>
        <taxon>Pseudomonadati</taxon>
        <taxon>Pseudomonadota</taxon>
        <taxon>Betaproteobacteria</taxon>
        <taxon>Nitrosomonadales</taxon>
        <taxon>Thiobacillaceae</taxon>
        <taxon>Sulfuritortus</taxon>
    </lineage>
</organism>
<feature type="transmembrane region" description="Helical" evidence="5">
    <location>
        <begin position="102"/>
        <end position="120"/>
    </location>
</feature>
<keyword evidence="7" id="KW-1185">Reference proteome</keyword>
<feature type="transmembrane region" description="Helical" evidence="5">
    <location>
        <begin position="179"/>
        <end position="199"/>
    </location>
</feature>
<comment type="similarity">
    <text evidence="5">Belongs to the 4-toluene sulfonate uptake permease (TSUP) (TC 2.A.102) family.</text>
</comment>
<evidence type="ECO:0000256" key="5">
    <source>
        <dbReference type="RuleBase" id="RU363041"/>
    </source>
</evidence>
<protein>
    <recommendedName>
        <fullName evidence="5">Probable membrane transporter protein</fullName>
    </recommendedName>
</protein>
<feature type="transmembrane region" description="Helical" evidence="5">
    <location>
        <begin position="206"/>
        <end position="226"/>
    </location>
</feature>
<keyword evidence="2 5" id="KW-0812">Transmembrane</keyword>
<evidence type="ECO:0000256" key="4">
    <source>
        <dbReference type="ARBA" id="ARBA00023136"/>
    </source>
</evidence>
<feature type="transmembrane region" description="Helical" evidence="5">
    <location>
        <begin position="78"/>
        <end position="96"/>
    </location>
</feature>
<evidence type="ECO:0000313" key="6">
    <source>
        <dbReference type="EMBL" id="TCS73822.1"/>
    </source>
</evidence>